<comment type="subcellular location">
    <subcellularLocation>
        <location evidence="1">Membrane</location>
        <topology evidence="1">Multi-pass membrane protein</topology>
    </subcellularLocation>
</comment>
<feature type="transmembrane region" description="Helical" evidence="5">
    <location>
        <begin position="107"/>
        <end position="124"/>
    </location>
</feature>
<protein>
    <submittedName>
        <fullName evidence="7">O-antigen ligase domain-containing protein</fullName>
    </submittedName>
</protein>
<feature type="transmembrane region" description="Helical" evidence="5">
    <location>
        <begin position="130"/>
        <end position="150"/>
    </location>
</feature>
<dbReference type="InterPro" id="IPR007016">
    <property type="entry name" value="O-antigen_ligase-rel_domated"/>
</dbReference>
<sequence>MIQIKKIFKMYPKPIWILTLIEFIFISRKTIFNVSREVGDYSATIDSSTSLAILGIACSLICIIQYSKFIKYIRKLMAALIMVYIVAALSFLWAGNIFSILFKATEVLANIYIIGIILILLFQSCNIKQIIYYIIIFCLIATYSEVLAEMVRKGLRFHHTNAYSYSAMIALLLCLGSLRFSLFKFTELKWPIILASIAWVGGTSTASYIACLAGLFLLYSSNKSGLNIQNAIIVLVLCIIFYAIAGDIIYSFIRAGHSEAEMQSGTGRSVIWEAAYMSFKDNPILGSGFVIGERELGPKYGFDFRQLSAHNAFLSVLVNTGLIGFFIFIRFLYKWGIILYRNSHWNVLSTILLPIYISIVINSAACPSIGSDWGPISSCIYLIIGVSFMPTKKNIKPRPQYKNSK</sequence>
<dbReference type="Proteomes" id="UP000284614">
    <property type="component" value="Unassembled WGS sequence"/>
</dbReference>
<dbReference type="PANTHER" id="PTHR37422:SF13">
    <property type="entry name" value="LIPOPOLYSACCHARIDE BIOSYNTHESIS PROTEIN PA4999-RELATED"/>
    <property type="match status" value="1"/>
</dbReference>
<name>A0A413JUD0_BACFG</name>
<comment type="caution">
    <text evidence="7">The sequence shown here is derived from an EMBL/GenBank/DDBJ whole genome shotgun (WGS) entry which is preliminary data.</text>
</comment>
<dbReference type="AlphaFoldDB" id="A0A413JUD0"/>
<accession>A0A413JUD0</accession>
<organism evidence="7 8">
    <name type="scientific">Bacteroides fragilis</name>
    <dbReference type="NCBI Taxonomy" id="817"/>
    <lineage>
        <taxon>Bacteria</taxon>
        <taxon>Pseudomonadati</taxon>
        <taxon>Bacteroidota</taxon>
        <taxon>Bacteroidia</taxon>
        <taxon>Bacteroidales</taxon>
        <taxon>Bacteroidaceae</taxon>
        <taxon>Bacteroides</taxon>
    </lineage>
</organism>
<feature type="transmembrane region" description="Helical" evidence="5">
    <location>
        <begin position="76"/>
        <end position="95"/>
    </location>
</feature>
<feature type="transmembrane region" description="Helical" evidence="5">
    <location>
        <begin position="373"/>
        <end position="391"/>
    </location>
</feature>
<dbReference type="PANTHER" id="PTHR37422">
    <property type="entry name" value="TEICHURONIC ACID BIOSYNTHESIS PROTEIN TUAE"/>
    <property type="match status" value="1"/>
</dbReference>
<feature type="transmembrane region" description="Helical" evidence="5">
    <location>
        <begin position="312"/>
        <end position="333"/>
    </location>
</feature>
<dbReference type="Pfam" id="PF04932">
    <property type="entry name" value="Wzy_C"/>
    <property type="match status" value="1"/>
</dbReference>
<feature type="transmembrane region" description="Helical" evidence="5">
    <location>
        <begin position="162"/>
        <end position="180"/>
    </location>
</feature>
<keyword evidence="3 5" id="KW-1133">Transmembrane helix</keyword>
<keyword evidence="4 5" id="KW-0472">Membrane</keyword>
<gene>
    <name evidence="7" type="ORF">DXA27_19310</name>
</gene>
<feature type="transmembrane region" description="Helical" evidence="5">
    <location>
        <begin position="345"/>
        <end position="361"/>
    </location>
</feature>
<dbReference type="GO" id="GO:0016020">
    <property type="term" value="C:membrane"/>
    <property type="evidence" value="ECO:0007669"/>
    <property type="project" value="UniProtKB-SubCell"/>
</dbReference>
<feature type="transmembrane region" description="Helical" evidence="5">
    <location>
        <begin position="192"/>
        <end position="219"/>
    </location>
</feature>
<evidence type="ECO:0000256" key="2">
    <source>
        <dbReference type="ARBA" id="ARBA00022692"/>
    </source>
</evidence>
<feature type="transmembrane region" description="Helical" evidence="5">
    <location>
        <begin position="51"/>
        <end position="70"/>
    </location>
</feature>
<keyword evidence="2 5" id="KW-0812">Transmembrane</keyword>
<evidence type="ECO:0000256" key="5">
    <source>
        <dbReference type="SAM" id="Phobius"/>
    </source>
</evidence>
<evidence type="ECO:0000256" key="1">
    <source>
        <dbReference type="ARBA" id="ARBA00004141"/>
    </source>
</evidence>
<dbReference type="GO" id="GO:0016874">
    <property type="term" value="F:ligase activity"/>
    <property type="evidence" value="ECO:0007669"/>
    <property type="project" value="UniProtKB-KW"/>
</dbReference>
<reference evidence="7 8" key="1">
    <citation type="submission" date="2018-08" db="EMBL/GenBank/DDBJ databases">
        <title>A genome reference for cultivated species of the human gut microbiota.</title>
        <authorList>
            <person name="Zou Y."/>
            <person name="Xue W."/>
            <person name="Luo G."/>
        </authorList>
    </citation>
    <scope>NUCLEOTIDE SEQUENCE [LARGE SCALE GENOMIC DNA]</scope>
    <source>
        <strain evidence="7 8">OF01-1</strain>
    </source>
</reference>
<evidence type="ECO:0000256" key="3">
    <source>
        <dbReference type="ARBA" id="ARBA00022989"/>
    </source>
</evidence>
<evidence type="ECO:0000313" key="7">
    <source>
        <dbReference type="EMBL" id="RGY65578.1"/>
    </source>
</evidence>
<proteinExistence type="predicted"/>
<keyword evidence="7" id="KW-0436">Ligase</keyword>
<evidence type="ECO:0000259" key="6">
    <source>
        <dbReference type="Pfam" id="PF04932"/>
    </source>
</evidence>
<dbReference type="InterPro" id="IPR051533">
    <property type="entry name" value="WaaL-like"/>
</dbReference>
<feature type="transmembrane region" description="Helical" evidence="5">
    <location>
        <begin position="231"/>
        <end position="253"/>
    </location>
</feature>
<evidence type="ECO:0000256" key="4">
    <source>
        <dbReference type="ARBA" id="ARBA00023136"/>
    </source>
</evidence>
<evidence type="ECO:0000313" key="8">
    <source>
        <dbReference type="Proteomes" id="UP000284614"/>
    </source>
</evidence>
<dbReference type="EMBL" id="QSDG01000022">
    <property type="protein sequence ID" value="RGY65578.1"/>
    <property type="molecule type" value="Genomic_DNA"/>
</dbReference>
<feature type="domain" description="O-antigen ligase-related" evidence="6">
    <location>
        <begin position="192"/>
        <end position="329"/>
    </location>
</feature>